<accession>Q8TVZ7</accession>
<dbReference type="HOGENOM" id="CLU_2177890_0_0_2"/>
<dbReference type="PANTHER" id="PTHR33937">
    <property type="entry name" value="IRON-MOLYBDENUM PROTEIN-RELATED-RELATED"/>
    <property type="match status" value="1"/>
</dbReference>
<evidence type="ECO:0000313" key="3">
    <source>
        <dbReference type="Proteomes" id="UP000001826"/>
    </source>
</evidence>
<dbReference type="OrthoDB" id="373074at2157"/>
<dbReference type="InterPro" id="IPR051840">
    <property type="entry name" value="NifX/NifY_domain"/>
</dbReference>
<protein>
    <submittedName>
        <fullName evidence="2">Uncharacterized conserved protein</fullName>
    </submittedName>
</protein>
<dbReference type="InterPro" id="IPR036105">
    <property type="entry name" value="DiNase_FeMo-co_biosyn_sf"/>
</dbReference>
<dbReference type="InParanoid" id="Q8TVZ7"/>
<feature type="domain" description="Dinitrogenase iron-molybdenum cofactor biosynthesis" evidence="1">
    <location>
        <begin position="9"/>
        <end position="99"/>
    </location>
</feature>
<dbReference type="EMBL" id="AE009439">
    <property type="protein sequence ID" value="AAM02454.1"/>
    <property type="molecule type" value="Genomic_DNA"/>
</dbReference>
<dbReference type="EnsemblBacteria" id="AAM02454">
    <property type="protein sequence ID" value="AAM02454"/>
    <property type="gene ID" value="MK1241"/>
</dbReference>
<dbReference type="Proteomes" id="UP000001826">
    <property type="component" value="Chromosome"/>
</dbReference>
<dbReference type="Gene3D" id="3.30.420.130">
    <property type="entry name" value="Dinitrogenase iron-molybdenum cofactor biosynthesis domain"/>
    <property type="match status" value="1"/>
</dbReference>
<dbReference type="AlphaFoldDB" id="Q8TVZ7"/>
<dbReference type="KEGG" id="mka:MK1241"/>
<organism evidence="2 3">
    <name type="scientific">Methanopyrus kandleri (strain AV19 / DSM 6324 / JCM 9639 / NBRC 100938)</name>
    <dbReference type="NCBI Taxonomy" id="190192"/>
    <lineage>
        <taxon>Archaea</taxon>
        <taxon>Methanobacteriati</taxon>
        <taxon>Methanobacteriota</taxon>
        <taxon>Methanomada group</taxon>
        <taxon>Methanopyri</taxon>
        <taxon>Methanopyrales</taxon>
        <taxon>Methanopyraceae</taxon>
        <taxon>Methanopyrus</taxon>
    </lineage>
</organism>
<dbReference type="InterPro" id="IPR003731">
    <property type="entry name" value="Di-Nase_FeMo-co_biosynth"/>
</dbReference>
<dbReference type="STRING" id="190192.MK1241"/>
<name>Q8TVZ7_METKA</name>
<evidence type="ECO:0000313" key="2">
    <source>
        <dbReference type="EMBL" id="AAM02454.1"/>
    </source>
</evidence>
<dbReference type="PANTHER" id="PTHR33937:SF2">
    <property type="entry name" value="DINITROGENASE IRON-MOLYBDENUM COFACTOR BIOSYNTHESIS DOMAIN-CONTAINING PROTEIN"/>
    <property type="match status" value="1"/>
</dbReference>
<evidence type="ECO:0000259" key="1">
    <source>
        <dbReference type="Pfam" id="PF02579"/>
    </source>
</evidence>
<proteinExistence type="predicted"/>
<keyword evidence="3" id="KW-1185">Reference proteome</keyword>
<dbReference type="PaxDb" id="190192-MK1241"/>
<dbReference type="CDD" id="cd00851">
    <property type="entry name" value="MTH1175"/>
    <property type="match status" value="1"/>
</dbReference>
<dbReference type="SUPFAM" id="SSF53146">
    <property type="entry name" value="Nitrogenase accessory factor-like"/>
    <property type="match status" value="1"/>
</dbReference>
<gene>
    <name evidence="2" type="ordered locus">MK1241</name>
</gene>
<dbReference type="Pfam" id="PF02579">
    <property type="entry name" value="Nitro_FeMo-Co"/>
    <property type="match status" value="1"/>
</dbReference>
<reference evidence="2 3" key="1">
    <citation type="journal article" date="2002" name="Proc. Natl. Acad. Sci. U.S.A.">
        <title>The complete genome of hyperthermophile Methanopyrus kandleri AV19 and monophyly of archaeal methanogens.</title>
        <authorList>
            <person name="Slesarev A.I."/>
            <person name="Mezhevaya K.V."/>
            <person name="Makarova K.S."/>
            <person name="Polushin N.N."/>
            <person name="Shcherbinina O.V."/>
            <person name="Shakhova V.V."/>
            <person name="Belova G.I."/>
            <person name="Aravind L."/>
            <person name="Natale D.A."/>
            <person name="Rogozin I.B."/>
            <person name="Tatusov R.L."/>
            <person name="Wolf Y.I."/>
            <person name="Stetter K.O."/>
            <person name="Malykh A.G."/>
            <person name="Koonin E.V."/>
            <person name="Kozyavkin S.A."/>
        </authorList>
    </citation>
    <scope>NUCLEOTIDE SEQUENCE [LARGE SCALE GENOMIC DNA]</scope>
    <source>
        <strain evidence="3">AV19 / DSM 6324 / JCM 9639 / NBRC 100938</strain>
    </source>
</reference>
<dbReference type="InterPro" id="IPR033913">
    <property type="entry name" value="MTH1175_dom"/>
</dbReference>
<sequence length="109" mass="11605">MRVAVMVEGDGVSSRFARAPEIRVYEVQDDDVELVESTSNPVANLPRGAGRQILTVLTELNVEATVAARYGPNALQGLKAQGIKAYVAEPGTDPEEAALKAARGELPEE</sequence>